<dbReference type="Proteomes" id="UP000637423">
    <property type="component" value="Unassembled WGS sequence"/>
</dbReference>
<protein>
    <submittedName>
        <fullName evidence="3">Uncharacterized protein</fullName>
    </submittedName>
</protein>
<sequence length="226" mass="24660">MADSIRTQLAKNVRLRIGLALIIAIVGAYLTLDKSEAVTKHQKEYRKLSVQLEQARQQATDTAWLSRSVKANQALEELRGHDWIDSSNGLIQSKWNDSLQILLNQEKTANATVALSENVADDASTKGGSGVGNSGVPGMNVMKAKLRFEAVPKTLYNILQVIDTNKQSMVVETLVYNWLGTTGRAEINLKAFTHLSDQARQDDTSNSIAVKSDVASHASNAEKGKP</sequence>
<dbReference type="AlphaFoldDB" id="A0A916XNS9"/>
<keyword evidence="2" id="KW-1133">Transmembrane helix</keyword>
<name>A0A916XNS9_9BURK</name>
<accession>A0A916XNS9</accession>
<dbReference type="EMBL" id="BMED01000004">
    <property type="protein sequence ID" value="GGC87479.1"/>
    <property type="molecule type" value="Genomic_DNA"/>
</dbReference>
<feature type="region of interest" description="Disordered" evidence="1">
    <location>
        <begin position="200"/>
        <end position="226"/>
    </location>
</feature>
<evidence type="ECO:0000313" key="3">
    <source>
        <dbReference type="EMBL" id="GGC87479.1"/>
    </source>
</evidence>
<keyword evidence="2" id="KW-0472">Membrane</keyword>
<evidence type="ECO:0000256" key="2">
    <source>
        <dbReference type="SAM" id="Phobius"/>
    </source>
</evidence>
<dbReference type="RefSeq" id="WP_188567740.1">
    <property type="nucleotide sequence ID" value="NZ_BMED01000004.1"/>
</dbReference>
<proteinExistence type="predicted"/>
<reference evidence="3" key="2">
    <citation type="submission" date="2020-09" db="EMBL/GenBank/DDBJ databases">
        <authorList>
            <person name="Sun Q."/>
            <person name="Zhou Y."/>
        </authorList>
    </citation>
    <scope>NUCLEOTIDE SEQUENCE</scope>
    <source>
        <strain evidence="3">CGMCC 1.10998</strain>
    </source>
</reference>
<organism evidence="3 4">
    <name type="scientific">Undibacterium terreum</name>
    <dbReference type="NCBI Taxonomy" id="1224302"/>
    <lineage>
        <taxon>Bacteria</taxon>
        <taxon>Pseudomonadati</taxon>
        <taxon>Pseudomonadota</taxon>
        <taxon>Betaproteobacteria</taxon>
        <taxon>Burkholderiales</taxon>
        <taxon>Oxalobacteraceae</taxon>
        <taxon>Undibacterium</taxon>
    </lineage>
</organism>
<comment type="caution">
    <text evidence="3">The sequence shown here is derived from an EMBL/GenBank/DDBJ whole genome shotgun (WGS) entry which is preliminary data.</text>
</comment>
<feature type="transmembrane region" description="Helical" evidence="2">
    <location>
        <begin position="12"/>
        <end position="32"/>
    </location>
</feature>
<reference evidence="3" key="1">
    <citation type="journal article" date="2014" name="Int. J. Syst. Evol. Microbiol.">
        <title>Complete genome sequence of Corynebacterium casei LMG S-19264T (=DSM 44701T), isolated from a smear-ripened cheese.</title>
        <authorList>
            <consortium name="US DOE Joint Genome Institute (JGI-PGF)"/>
            <person name="Walter F."/>
            <person name="Albersmeier A."/>
            <person name="Kalinowski J."/>
            <person name="Ruckert C."/>
        </authorList>
    </citation>
    <scope>NUCLEOTIDE SEQUENCE</scope>
    <source>
        <strain evidence="3">CGMCC 1.10998</strain>
    </source>
</reference>
<evidence type="ECO:0000313" key="4">
    <source>
        <dbReference type="Proteomes" id="UP000637423"/>
    </source>
</evidence>
<evidence type="ECO:0000256" key="1">
    <source>
        <dbReference type="SAM" id="MobiDB-lite"/>
    </source>
</evidence>
<keyword evidence="4" id="KW-1185">Reference proteome</keyword>
<gene>
    <name evidence="3" type="ORF">GCM10011396_38440</name>
</gene>
<keyword evidence="2" id="KW-0812">Transmembrane</keyword>